<dbReference type="PANTHER" id="PTHR33365:SF11">
    <property type="entry name" value="TAT PATHWAY SIGNAL SEQUENCE"/>
    <property type="match status" value="1"/>
</dbReference>
<evidence type="ECO:0000256" key="1">
    <source>
        <dbReference type="ARBA" id="ARBA00004685"/>
    </source>
</evidence>
<organism evidence="5 6">
    <name type="scientific">Plectosphaerella cucumerina</name>
    <dbReference type="NCBI Taxonomy" id="40658"/>
    <lineage>
        <taxon>Eukaryota</taxon>
        <taxon>Fungi</taxon>
        <taxon>Dikarya</taxon>
        <taxon>Ascomycota</taxon>
        <taxon>Pezizomycotina</taxon>
        <taxon>Sordariomycetes</taxon>
        <taxon>Hypocreomycetidae</taxon>
        <taxon>Glomerellales</taxon>
        <taxon>Plectosphaerellaceae</taxon>
        <taxon>Plectosphaerella</taxon>
    </lineage>
</organism>
<dbReference type="EMBL" id="JAGPXD010000005">
    <property type="protein sequence ID" value="KAH7353921.1"/>
    <property type="molecule type" value="Genomic_DNA"/>
</dbReference>
<comment type="similarity">
    <text evidence="3">Belongs to the ustYa family.</text>
</comment>
<protein>
    <recommendedName>
        <fullName evidence="7">Oxidase ustYa</fullName>
    </recommendedName>
</protein>
<dbReference type="PANTHER" id="PTHR33365">
    <property type="entry name" value="YALI0B05434P"/>
    <property type="match status" value="1"/>
</dbReference>
<proteinExistence type="inferred from homology"/>
<evidence type="ECO:0000256" key="3">
    <source>
        <dbReference type="ARBA" id="ARBA00035112"/>
    </source>
</evidence>
<dbReference type="GO" id="GO:0016491">
    <property type="term" value="F:oxidoreductase activity"/>
    <property type="evidence" value="ECO:0007669"/>
    <property type="project" value="UniProtKB-KW"/>
</dbReference>
<gene>
    <name evidence="5" type="ORF">B0T11DRAFT_300983</name>
</gene>
<dbReference type="GO" id="GO:0043386">
    <property type="term" value="P:mycotoxin biosynthetic process"/>
    <property type="evidence" value="ECO:0007669"/>
    <property type="project" value="InterPro"/>
</dbReference>
<accession>A0A8K0T8B0</accession>
<comment type="caution">
    <text evidence="5">The sequence shown here is derived from an EMBL/GenBank/DDBJ whole genome shotgun (WGS) entry which is preliminary data.</text>
</comment>
<dbReference type="InterPro" id="IPR021765">
    <property type="entry name" value="UstYa-like"/>
</dbReference>
<keyword evidence="2" id="KW-0560">Oxidoreductase</keyword>
<dbReference type="AlphaFoldDB" id="A0A8K0T8B0"/>
<dbReference type="OrthoDB" id="3687641at2759"/>
<evidence type="ECO:0000256" key="4">
    <source>
        <dbReference type="SAM" id="MobiDB-lite"/>
    </source>
</evidence>
<evidence type="ECO:0008006" key="7">
    <source>
        <dbReference type="Google" id="ProtNLM"/>
    </source>
</evidence>
<feature type="region of interest" description="Disordered" evidence="4">
    <location>
        <begin position="1"/>
        <end position="21"/>
    </location>
</feature>
<name>A0A8K0T8B0_9PEZI</name>
<evidence type="ECO:0000313" key="6">
    <source>
        <dbReference type="Proteomes" id="UP000813385"/>
    </source>
</evidence>
<sequence length="292" mass="32953">MARTDSPYREDASRMSAETDNDREKLLAGLSWQSGHNGAHDPMAVPPRERGLVAFFSRWRWLLDTFLLLVILGLLVERRSGVQAPDVRSIGSDITGFAPKFTSQITKFSPTTAYFPENMTEFFYNPSIKQAWLDLVPMGLGYIDIVPLSPETKAGLHDLPAPVGGFPLNQTVYTTSVTHQLHCLYSITHSYAAAKTGIEVGHGHEHGHRRRDDTEDEDEALIDIDFHVQHCFEYLRQSIMCSGDMALEGDQTTFPEGFTGSDGWDAKHVCRDWNQIYDHLRDKRANDLVWIA</sequence>
<evidence type="ECO:0000256" key="2">
    <source>
        <dbReference type="ARBA" id="ARBA00023002"/>
    </source>
</evidence>
<reference evidence="5" key="1">
    <citation type="journal article" date="2021" name="Nat. Commun.">
        <title>Genetic determinants of endophytism in the Arabidopsis root mycobiome.</title>
        <authorList>
            <person name="Mesny F."/>
            <person name="Miyauchi S."/>
            <person name="Thiergart T."/>
            <person name="Pickel B."/>
            <person name="Atanasova L."/>
            <person name="Karlsson M."/>
            <person name="Huettel B."/>
            <person name="Barry K.W."/>
            <person name="Haridas S."/>
            <person name="Chen C."/>
            <person name="Bauer D."/>
            <person name="Andreopoulos W."/>
            <person name="Pangilinan J."/>
            <person name="LaButti K."/>
            <person name="Riley R."/>
            <person name="Lipzen A."/>
            <person name="Clum A."/>
            <person name="Drula E."/>
            <person name="Henrissat B."/>
            <person name="Kohler A."/>
            <person name="Grigoriev I.V."/>
            <person name="Martin F.M."/>
            <person name="Hacquard S."/>
        </authorList>
    </citation>
    <scope>NUCLEOTIDE SEQUENCE</scope>
    <source>
        <strain evidence="5">MPI-CAGE-AT-0016</strain>
    </source>
</reference>
<keyword evidence="6" id="KW-1185">Reference proteome</keyword>
<dbReference type="Proteomes" id="UP000813385">
    <property type="component" value="Unassembled WGS sequence"/>
</dbReference>
<comment type="pathway">
    <text evidence="1">Mycotoxin biosynthesis.</text>
</comment>
<evidence type="ECO:0000313" key="5">
    <source>
        <dbReference type="EMBL" id="KAH7353921.1"/>
    </source>
</evidence>
<dbReference type="Pfam" id="PF11807">
    <property type="entry name" value="UstYa"/>
    <property type="match status" value="1"/>
</dbReference>
<feature type="compositionally biased region" description="Basic and acidic residues" evidence="4">
    <location>
        <begin position="1"/>
        <end position="13"/>
    </location>
</feature>